<comment type="caution">
    <text evidence="2">The sequence shown here is derived from an EMBL/GenBank/DDBJ whole genome shotgun (WGS) entry which is preliminary data.</text>
</comment>
<feature type="signal peptide" evidence="1">
    <location>
        <begin position="1"/>
        <end position="21"/>
    </location>
</feature>
<dbReference type="Proteomes" id="UP001175000">
    <property type="component" value="Unassembled WGS sequence"/>
</dbReference>
<accession>A0AA39WAL8</accession>
<dbReference type="EMBL" id="JAULSU010000007">
    <property type="protein sequence ID" value="KAK0612192.1"/>
    <property type="molecule type" value="Genomic_DNA"/>
</dbReference>
<dbReference type="AlphaFoldDB" id="A0AA39WAL8"/>
<sequence length="103" mass="11390">MQLLSVLAVVLPAPAPTPVSAAPVDEKRSYCVNSPTSRHCWGNYNIDTDVACTWPNLAVARSQRVPHADRLEYLRGLGPMLRRHFGQHALKEVSEVWGQGSQL</sequence>
<protein>
    <submittedName>
        <fullName evidence="2">Uncharacterized protein</fullName>
    </submittedName>
</protein>
<evidence type="ECO:0000313" key="2">
    <source>
        <dbReference type="EMBL" id="KAK0612192.1"/>
    </source>
</evidence>
<evidence type="ECO:0000256" key="1">
    <source>
        <dbReference type="SAM" id="SignalP"/>
    </source>
</evidence>
<reference evidence="2" key="1">
    <citation type="submission" date="2023-06" db="EMBL/GenBank/DDBJ databases">
        <title>Genome-scale phylogeny and comparative genomics of the fungal order Sordariales.</title>
        <authorList>
            <consortium name="Lawrence Berkeley National Laboratory"/>
            <person name="Hensen N."/>
            <person name="Bonometti L."/>
            <person name="Westerberg I."/>
            <person name="Brannstrom I.O."/>
            <person name="Guillou S."/>
            <person name="Cros-Aarteil S."/>
            <person name="Calhoun S."/>
            <person name="Haridas S."/>
            <person name="Kuo A."/>
            <person name="Mondo S."/>
            <person name="Pangilinan J."/>
            <person name="Riley R."/>
            <person name="Labutti K."/>
            <person name="Andreopoulos B."/>
            <person name="Lipzen A."/>
            <person name="Chen C."/>
            <person name="Yanf M."/>
            <person name="Daum C."/>
            <person name="Ng V."/>
            <person name="Clum A."/>
            <person name="Steindorff A."/>
            <person name="Ohm R."/>
            <person name="Martin F."/>
            <person name="Silar P."/>
            <person name="Natvig D."/>
            <person name="Lalanne C."/>
            <person name="Gautier V."/>
            <person name="Ament-Velasquez S.L."/>
            <person name="Kruys A."/>
            <person name="Hutchinson M.I."/>
            <person name="Powell A.J."/>
            <person name="Barry K."/>
            <person name="Miller A.N."/>
            <person name="Grigoriev I.V."/>
            <person name="Debuchy R."/>
            <person name="Gladieux P."/>
            <person name="Thoren M.H."/>
            <person name="Johannesson H."/>
        </authorList>
    </citation>
    <scope>NUCLEOTIDE SEQUENCE</scope>
    <source>
        <strain evidence="2">CBS 606.72</strain>
    </source>
</reference>
<evidence type="ECO:0000313" key="3">
    <source>
        <dbReference type="Proteomes" id="UP001175000"/>
    </source>
</evidence>
<organism evidence="2 3">
    <name type="scientific">Immersiella caudata</name>
    <dbReference type="NCBI Taxonomy" id="314043"/>
    <lineage>
        <taxon>Eukaryota</taxon>
        <taxon>Fungi</taxon>
        <taxon>Dikarya</taxon>
        <taxon>Ascomycota</taxon>
        <taxon>Pezizomycotina</taxon>
        <taxon>Sordariomycetes</taxon>
        <taxon>Sordariomycetidae</taxon>
        <taxon>Sordariales</taxon>
        <taxon>Lasiosphaeriaceae</taxon>
        <taxon>Immersiella</taxon>
    </lineage>
</organism>
<gene>
    <name evidence="2" type="ORF">B0T14DRAFT_501109</name>
</gene>
<keyword evidence="3" id="KW-1185">Reference proteome</keyword>
<name>A0AA39WAL8_9PEZI</name>
<feature type="chain" id="PRO_5041379958" evidence="1">
    <location>
        <begin position="22"/>
        <end position="103"/>
    </location>
</feature>
<proteinExistence type="predicted"/>
<keyword evidence="1" id="KW-0732">Signal</keyword>